<dbReference type="PANTHER" id="PTHR30026:SF20">
    <property type="entry name" value="OUTER MEMBRANE PROTEIN TOLC"/>
    <property type="match status" value="1"/>
</dbReference>
<evidence type="ECO:0000256" key="7">
    <source>
        <dbReference type="ARBA" id="ARBA00023237"/>
    </source>
</evidence>
<accession>E3HBX1</accession>
<dbReference type="InterPro" id="IPR003423">
    <property type="entry name" value="OMP_efflux"/>
</dbReference>
<feature type="chain" id="PRO_5003170294" evidence="9">
    <location>
        <begin position="19"/>
        <end position="415"/>
    </location>
</feature>
<keyword evidence="6" id="KW-0472">Membrane</keyword>
<name>E3HBX1_ILYPC</name>
<dbReference type="InterPro" id="IPR051906">
    <property type="entry name" value="TolC-like"/>
</dbReference>
<keyword evidence="5" id="KW-0812">Transmembrane</keyword>
<comment type="similarity">
    <text evidence="2">Belongs to the outer membrane factor (OMF) (TC 1.B.17) family.</text>
</comment>
<dbReference type="AlphaFoldDB" id="E3HBX1"/>
<keyword evidence="7" id="KW-0998">Cell outer membrane</keyword>
<dbReference type="HOGENOM" id="CLU_012817_10_4_0"/>
<organism evidence="10 11">
    <name type="scientific">Ilyobacter polytropus (strain ATCC 51220 / DSM 2926 / LMG 16218 / CuHBu1)</name>
    <dbReference type="NCBI Taxonomy" id="572544"/>
    <lineage>
        <taxon>Bacteria</taxon>
        <taxon>Fusobacteriati</taxon>
        <taxon>Fusobacteriota</taxon>
        <taxon>Fusobacteriia</taxon>
        <taxon>Fusobacteriales</taxon>
        <taxon>Fusobacteriaceae</taxon>
        <taxon>Ilyobacter</taxon>
    </lineage>
</organism>
<dbReference type="OrthoDB" id="9814032at2"/>
<dbReference type="Proteomes" id="UP000006875">
    <property type="component" value="Plasmid pILYOP01"/>
</dbReference>
<keyword evidence="10" id="KW-0614">Plasmid</keyword>
<evidence type="ECO:0000313" key="10">
    <source>
        <dbReference type="EMBL" id="ADO84297.1"/>
    </source>
</evidence>
<evidence type="ECO:0000256" key="1">
    <source>
        <dbReference type="ARBA" id="ARBA00004442"/>
    </source>
</evidence>
<dbReference type="GO" id="GO:0015562">
    <property type="term" value="F:efflux transmembrane transporter activity"/>
    <property type="evidence" value="ECO:0007669"/>
    <property type="project" value="InterPro"/>
</dbReference>
<protein>
    <submittedName>
        <fullName evidence="10">Outer membrane efflux protein</fullName>
    </submittedName>
</protein>
<feature type="coiled-coil region" evidence="8">
    <location>
        <begin position="133"/>
        <end position="160"/>
    </location>
</feature>
<keyword evidence="8" id="KW-0175">Coiled coil</keyword>
<evidence type="ECO:0000256" key="9">
    <source>
        <dbReference type="SAM" id="SignalP"/>
    </source>
</evidence>
<evidence type="ECO:0000256" key="6">
    <source>
        <dbReference type="ARBA" id="ARBA00023136"/>
    </source>
</evidence>
<reference evidence="10 11" key="1">
    <citation type="journal article" date="2010" name="Stand. Genomic Sci.">
        <title>Complete genome sequence of Ilyobacter polytropus type strain (CuHbu1).</title>
        <authorList>
            <person name="Sikorski J."/>
            <person name="Chertkov O."/>
            <person name="Lapidus A."/>
            <person name="Nolan M."/>
            <person name="Lucas S."/>
            <person name="Del Rio T.G."/>
            <person name="Tice H."/>
            <person name="Cheng J.F."/>
            <person name="Tapia R."/>
            <person name="Han C."/>
            <person name="Goodwin L."/>
            <person name="Pitluck S."/>
            <person name="Liolios K."/>
            <person name="Ivanova N."/>
            <person name="Mavromatis K."/>
            <person name="Mikhailova N."/>
            <person name="Pati A."/>
            <person name="Chen A."/>
            <person name="Palaniappan K."/>
            <person name="Land M."/>
            <person name="Hauser L."/>
            <person name="Chang Y.J."/>
            <person name="Jeffries C.D."/>
            <person name="Brambilla E."/>
            <person name="Yasawong M."/>
            <person name="Rohde M."/>
            <person name="Pukall R."/>
            <person name="Spring S."/>
            <person name="Goker M."/>
            <person name="Woyke T."/>
            <person name="Bristow J."/>
            <person name="Eisen J.A."/>
            <person name="Markowitz V."/>
            <person name="Hugenholtz P."/>
            <person name="Kyrpides N.C."/>
            <person name="Klenk H.P."/>
        </authorList>
    </citation>
    <scope>NUCLEOTIDE SEQUENCE [LARGE SCALE GENOMIC DNA]</scope>
    <source>
        <strain evidence="11">ATCC 51220 / DSM 2926 / LMG 16218 / CuHBu1</strain>
        <plasmid evidence="11">pILYOP01</plasmid>
    </source>
</reference>
<evidence type="ECO:0000256" key="4">
    <source>
        <dbReference type="ARBA" id="ARBA00022452"/>
    </source>
</evidence>
<comment type="subcellular location">
    <subcellularLocation>
        <location evidence="1">Cell outer membrane</location>
    </subcellularLocation>
</comment>
<dbReference type="GO" id="GO:0009279">
    <property type="term" value="C:cell outer membrane"/>
    <property type="evidence" value="ECO:0007669"/>
    <property type="project" value="UniProtKB-SubCell"/>
</dbReference>
<dbReference type="Gene3D" id="1.20.1600.10">
    <property type="entry name" value="Outer membrane efflux proteins (OEP)"/>
    <property type="match status" value="1"/>
</dbReference>
<keyword evidence="11" id="KW-1185">Reference proteome</keyword>
<dbReference type="GO" id="GO:0015288">
    <property type="term" value="F:porin activity"/>
    <property type="evidence" value="ECO:0007669"/>
    <property type="project" value="TreeGrafter"/>
</dbReference>
<gene>
    <name evidence="10" type="ordered locus">Ilyop_2538</name>
</gene>
<proteinExistence type="inferred from homology"/>
<evidence type="ECO:0000256" key="5">
    <source>
        <dbReference type="ARBA" id="ARBA00022692"/>
    </source>
</evidence>
<evidence type="ECO:0000313" key="11">
    <source>
        <dbReference type="Proteomes" id="UP000006875"/>
    </source>
</evidence>
<sequence length="415" mass="48500">MKKKILGLMMVMSCSSFGMEVSLEKAVDMAYENNRDLKNSKIETVQQDLLYKQSYKEGLPSISLESNYTDDKSDSYDDGYFENGIVLTQPIYSGGEIFYGIEGSQKSKELYELTYEKEKWDTRLEVVKEYIAILQLQKTLEVYETSKREKEEELNRQQEFYNLGLIDKSEILKVESSLYENESDIIDTKNEIQKEKMTLKKLMGISLEKEIQLSNIDTEKINPEKINFKNDLKNAVKESLESKKLNLTAEITKIEEKAAKSEFLPEVDLEYAYESSDLASFSDSADVEDWQWSIGVSFEWEIFNFGSSMDSYKSAKLDTEKAEISRDDSIEELKKEITSAYLEMKTLYSLIETRKKAYETSNEIYEIDREKYANRLLDTVDYLQTESDLREAQVNYINIQMDYYQAYEEYLNLIK</sequence>
<keyword evidence="4" id="KW-1134">Transmembrane beta strand</keyword>
<dbReference type="SUPFAM" id="SSF56954">
    <property type="entry name" value="Outer membrane efflux proteins (OEP)"/>
    <property type="match status" value="1"/>
</dbReference>
<dbReference type="RefSeq" id="WP_013388956.1">
    <property type="nucleotide sequence ID" value="NC_014633.1"/>
</dbReference>
<dbReference type="GO" id="GO:1990281">
    <property type="term" value="C:efflux pump complex"/>
    <property type="evidence" value="ECO:0007669"/>
    <property type="project" value="TreeGrafter"/>
</dbReference>
<evidence type="ECO:0000256" key="8">
    <source>
        <dbReference type="SAM" id="Coils"/>
    </source>
</evidence>
<keyword evidence="9" id="KW-0732">Signal</keyword>
<dbReference type="PANTHER" id="PTHR30026">
    <property type="entry name" value="OUTER MEMBRANE PROTEIN TOLC"/>
    <property type="match status" value="1"/>
</dbReference>
<dbReference type="Pfam" id="PF02321">
    <property type="entry name" value="OEP"/>
    <property type="match status" value="2"/>
</dbReference>
<feature type="signal peptide" evidence="9">
    <location>
        <begin position="1"/>
        <end position="18"/>
    </location>
</feature>
<dbReference type="EMBL" id="CP002282">
    <property type="protein sequence ID" value="ADO84297.1"/>
    <property type="molecule type" value="Genomic_DNA"/>
</dbReference>
<geneLocation type="plasmid" evidence="10 11">
    <name>pILYOP01</name>
</geneLocation>
<evidence type="ECO:0000256" key="3">
    <source>
        <dbReference type="ARBA" id="ARBA00022448"/>
    </source>
</evidence>
<keyword evidence="3" id="KW-0813">Transport</keyword>
<evidence type="ECO:0000256" key="2">
    <source>
        <dbReference type="ARBA" id="ARBA00007613"/>
    </source>
</evidence>
<dbReference type="KEGG" id="ipo:Ilyop_2538"/>